<dbReference type="AlphaFoldDB" id="A0A086LRM2"/>
<feature type="compositionally biased region" description="Low complexity" evidence="1">
    <location>
        <begin position="220"/>
        <end position="232"/>
    </location>
</feature>
<proteinExistence type="predicted"/>
<accession>A0A086LRM2</accession>
<gene>
    <name evidence="2" type="ORF">TGRUB_305640A</name>
</gene>
<organism evidence="2 3">
    <name type="scientific">Toxoplasma gondii RUB</name>
    <dbReference type="NCBI Taxonomy" id="935652"/>
    <lineage>
        <taxon>Eukaryota</taxon>
        <taxon>Sar</taxon>
        <taxon>Alveolata</taxon>
        <taxon>Apicomplexa</taxon>
        <taxon>Conoidasida</taxon>
        <taxon>Coccidia</taxon>
        <taxon>Eucoccidiorida</taxon>
        <taxon>Eimeriorina</taxon>
        <taxon>Sarcocystidae</taxon>
        <taxon>Toxoplasma</taxon>
    </lineage>
</organism>
<dbReference type="InterPro" id="IPR050698">
    <property type="entry name" value="MBL"/>
</dbReference>
<dbReference type="GO" id="GO:0005634">
    <property type="term" value="C:nucleus"/>
    <property type="evidence" value="ECO:0007669"/>
    <property type="project" value="TreeGrafter"/>
</dbReference>
<evidence type="ECO:0000256" key="1">
    <source>
        <dbReference type="SAM" id="MobiDB-lite"/>
    </source>
</evidence>
<protein>
    <submittedName>
        <fullName evidence="2">Metallo-beta-lactamase domain-containing protein</fullName>
    </submittedName>
</protein>
<dbReference type="PANTHER" id="PTHR11203:SF37">
    <property type="entry name" value="INTEGRATOR COMPLEX SUBUNIT 11"/>
    <property type="match status" value="1"/>
</dbReference>
<dbReference type="Gene3D" id="3.60.15.10">
    <property type="entry name" value="Ribonuclease Z/Hydroxyacylglutathione hydrolase-like"/>
    <property type="match status" value="2"/>
</dbReference>
<feature type="compositionally biased region" description="Polar residues" evidence="1">
    <location>
        <begin position="12"/>
        <end position="29"/>
    </location>
</feature>
<sequence>MKEPPFRATAAPSRSQRPPGSRDANQASFPPTGDTSTSRPPRASPPASSSSFASSSSSSPPASSSSFLEKRRRMLHITVLGAGQDVGRSAVYVRLGRRCVLFDCGCHLGMKDARRFPLFDKLAALAVEREEEKREFEARDAAELFHGGASDRLRKRLRGGDDAAALDAQRGGRESCEEPRPSPTSAADPAPATGTSSVDRDDGASLSRERSASVHRHSSLPRSSPSSSLSSLPSSLSLEALLRQPRGILTHAVDACVVSHFHLDHCGALPTLTEFLQYRGPVLMTFPTKALSPLLLLDCARVGRDRAQRVPQRTGGSQAKR</sequence>
<dbReference type="GO" id="GO:0016180">
    <property type="term" value="P:snRNA processing"/>
    <property type="evidence" value="ECO:0007669"/>
    <property type="project" value="TreeGrafter"/>
</dbReference>
<dbReference type="Proteomes" id="UP000028834">
    <property type="component" value="Unassembled WGS sequence"/>
</dbReference>
<evidence type="ECO:0000313" key="2">
    <source>
        <dbReference type="EMBL" id="KFG59290.1"/>
    </source>
</evidence>
<dbReference type="GO" id="GO:0004521">
    <property type="term" value="F:RNA endonuclease activity"/>
    <property type="evidence" value="ECO:0007669"/>
    <property type="project" value="TreeGrafter"/>
</dbReference>
<feature type="compositionally biased region" description="Low complexity" evidence="1">
    <location>
        <begin position="183"/>
        <end position="197"/>
    </location>
</feature>
<feature type="compositionally biased region" description="Low complexity" evidence="1">
    <location>
        <begin position="35"/>
        <end position="67"/>
    </location>
</feature>
<dbReference type="SUPFAM" id="SSF56281">
    <property type="entry name" value="Metallo-hydrolase/oxidoreductase"/>
    <property type="match status" value="1"/>
</dbReference>
<dbReference type="PANTHER" id="PTHR11203">
    <property type="entry name" value="CLEAVAGE AND POLYADENYLATION SPECIFICITY FACTOR FAMILY MEMBER"/>
    <property type="match status" value="1"/>
</dbReference>
<feature type="compositionally biased region" description="Basic and acidic residues" evidence="1">
    <location>
        <begin position="198"/>
        <end position="212"/>
    </location>
</feature>
<evidence type="ECO:0000313" key="3">
    <source>
        <dbReference type="Proteomes" id="UP000028834"/>
    </source>
</evidence>
<feature type="region of interest" description="Disordered" evidence="1">
    <location>
        <begin position="164"/>
        <end position="232"/>
    </location>
</feature>
<comment type="caution">
    <text evidence="2">The sequence shown here is derived from an EMBL/GenBank/DDBJ whole genome shotgun (WGS) entry which is preliminary data.</text>
</comment>
<reference evidence="2 3" key="1">
    <citation type="submission" date="2014-05" db="EMBL/GenBank/DDBJ databases">
        <authorList>
            <person name="Sibley D."/>
            <person name="Venepally P."/>
            <person name="Karamycheva S."/>
            <person name="Hadjithomas M."/>
            <person name="Khan A."/>
            <person name="Brunk B."/>
            <person name="Roos D."/>
            <person name="Caler E."/>
            <person name="Lorenzi H."/>
        </authorList>
    </citation>
    <scope>NUCLEOTIDE SEQUENCE [LARGE SCALE GENOMIC DNA]</scope>
    <source>
        <strain evidence="2 3">RUB</strain>
    </source>
</reference>
<name>A0A086LRM2_TOXGO</name>
<dbReference type="InterPro" id="IPR036866">
    <property type="entry name" value="RibonucZ/Hydroxyglut_hydro"/>
</dbReference>
<feature type="region of interest" description="Disordered" evidence="1">
    <location>
        <begin position="1"/>
        <end position="67"/>
    </location>
</feature>
<dbReference type="VEuPathDB" id="ToxoDB:TGRUB_305640A"/>
<dbReference type="EMBL" id="AFYV02002246">
    <property type="protein sequence ID" value="KFG59290.1"/>
    <property type="molecule type" value="Genomic_DNA"/>
</dbReference>
<feature type="compositionally biased region" description="Basic and acidic residues" evidence="1">
    <location>
        <begin position="170"/>
        <end position="180"/>
    </location>
</feature>